<dbReference type="OrthoDB" id="9771846at2"/>
<proteinExistence type="predicted"/>
<dbReference type="Gene3D" id="3.90.550.10">
    <property type="entry name" value="Spore Coat Polysaccharide Biosynthesis Protein SpsA, Chain A"/>
    <property type="match status" value="1"/>
</dbReference>
<dbReference type="Pfam" id="PF00535">
    <property type="entry name" value="Glycos_transf_2"/>
    <property type="match status" value="1"/>
</dbReference>
<comment type="caution">
    <text evidence="2">The sequence shown here is derived from an EMBL/GenBank/DDBJ whole genome shotgun (WGS) entry which is preliminary data.</text>
</comment>
<keyword evidence="2" id="KW-0808">Transferase</keyword>
<dbReference type="EMBL" id="NIDE01000020">
    <property type="protein sequence ID" value="OWK34159.1"/>
    <property type="molecule type" value="Genomic_DNA"/>
</dbReference>
<name>A0A225DAJ8_9BACT</name>
<dbReference type="PANTHER" id="PTHR43179">
    <property type="entry name" value="RHAMNOSYLTRANSFERASE WBBL"/>
    <property type="match status" value="1"/>
</dbReference>
<dbReference type="InterPro" id="IPR029044">
    <property type="entry name" value="Nucleotide-diphossugar_trans"/>
</dbReference>
<organism evidence="2 3">
    <name type="scientific">Fimbriiglobus ruber</name>
    <dbReference type="NCBI Taxonomy" id="1908690"/>
    <lineage>
        <taxon>Bacteria</taxon>
        <taxon>Pseudomonadati</taxon>
        <taxon>Planctomycetota</taxon>
        <taxon>Planctomycetia</taxon>
        <taxon>Gemmatales</taxon>
        <taxon>Gemmataceae</taxon>
        <taxon>Fimbriiglobus</taxon>
    </lineage>
</organism>
<dbReference type="PANTHER" id="PTHR43179:SF7">
    <property type="entry name" value="RHAMNOSYLTRANSFERASE WBBL"/>
    <property type="match status" value="1"/>
</dbReference>
<keyword evidence="3" id="KW-1185">Reference proteome</keyword>
<dbReference type="RefSeq" id="WP_088260483.1">
    <property type="nucleotide sequence ID" value="NZ_NIDE01000020.1"/>
</dbReference>
<accession>A0A225DAJ8</accession>
<dbReference type="SUPFAM" id="SSF53448">
    <property type="entry name" value="Nucleotide-diphospho-sugar transferases"/>
    <property type="match status" value="1"/>
</dbReference>
<evidence type="ECO:0000259" key="1">
    <source>
        <dbReference type="Pfam" id="PF00535"/>
    </source>
</evidence>
<dbReference type="AlphaFoldDB" id="A0A225DAJ8"/>
<gene>
    <name evidence="2" type="ORF">FRUB_10130</name>
</gene>
<feature type="domain" description="Glycosyltransferase 2-like" evidence="1">
    <location>
        <begin position="7"/>
        <end position="143"/>
    </location>
</feature>
<reference evidence="3" key="1">
    <citation type="submission" date="2017-06" db="EMBL/GenBank/DDBJ databases">
        <title>Genome analysis of Fimbriiglobus ruber SP5, the first member of the order Planctomycetales with confirmed chitinolytic capability.</title>
        <authorList>
            <person name="Ravin N.V."/>
            <person name="Rakitin A.L."/>
            <person name="Ivanova A.A."/>
            <person name="Beletsky A.V."/>
            <person name="Kulichevskaya I.S."/>
            <person name="Mardanov A.V."/>
            <person name="Dedysh S.N."/>
        </authorList>
    </citation>
    <scope>NUCLEOTIDE SEQUENCE [LARGE SCALE GENOMIC DNA]</scope>
    <source>
        <strain evidence="3">SP5</strain>
    </source>
</reference>
<dbReference type="InterPro" id="IPR001173">
    <property type="entry name" value="Glyco_trans_2-like"/>
</dbReference>
<evidence type="ECO:0000313" key="2">
    <source>
        <dbReference type="EMBL" id="OWK34159.1"/>
    </source>
</evidence>
<protein>
    <submittedName>
        <fullName evidence="2">dTDP-Rha:A-D-GlcNAc-diphosphoryl polyprenol, A-3-L-rhamnosyl transferase WbbL</fullName>
    </submittedName>
</protein>
<dbReference type="Proteomes" id="UP000214646">
    <property type="component" value="Unassembled WGS sequence"/>
</dbReference>
<evidence type="ECO:0000313" key="3">
    <source>
        <dbReference type="Proteomes" id="UP000214646"/>
    </source>
</evidence>
<dbReference type="GO" id="GO:0016740">
    <property type="term" value="F:transferase activity"/>
    <property type="evidence" value="ECO:0007669"/>
    <property type="project" value="UniProtKB-KW"/>
</dbReference>
<sequence>MNILTVILNYRTPVMTADCLDTLAALPETTAGRMRAVVVDNASGDGSPERLESHVREHGHGTWASVMPRAVNDGFAAGNNAAIRVGLTDLTPPDAVWLLNPDTLVRANALAPLVGCLTANPNVGIVGSRLENRDGGPQRSAFHFPSVLGEFERAARTGPVTRLLARQVVAPPVPSGPTRTEWVSGASMLVRREVFDTVGLLDDGYFLYFEETDFCRRATRAGWDCRYEPASRVVHLVGQSTGLDERTHLPKRVPGYWFAARKRYFESGHGWCYARAADIGWLAGHLLWRTRQRVERRPDDTPPGLVADFIRQTWGSTGVSR</sequence>
<dbReference type="CDD" id="cd04186">
    <property type="entry name" value="GT_2_like_c"/>
    <property type="match status" value="1"/>
</dbReference>